<name>A0A928W3N4_9CYAN</name>
<evidence type="ECO:0000256" key="2">
    <source>
        <dbReference type="ARBA" id="ARBA00022803"/>
    </source>
</evidence>
<dbReference type="PROSITE" id="PS50005">
    <property type="entry name" value="TPR"/>
    <property type="match status" value="3"/>
</dbReference>
<evidence type="ECO:0000313" key="6">
    <source>
        <dbReference type="Proteomes" id="UP000621799"/>
    </source>
</evidence>
<proteinExistence type="predicted"/>
<evidence type="ECO:0000256" key="3">
    <source>
        <dbReference type="PROSITE-ProRule" id="PRU00339"/>
    </source>
</evidence>
<protein>
    <submittedName>
        <fullName evidence="5">Tetratricopeptide repeat protein</fullName>
    </submittedName>
</protein>
<dbReference type="Gene3D" id="1.25.40.10">
    <property type="entry name" value="Tetratricopeptide repeat domain"/>
    <property type="match status" value="2"/>
</dbReference>
<dbReference type="SUPFAM" id="SSF48452">
    <property type="entry name" value="TPR-like"/>
    <property type="match status" value="1"/>
</dbReference>
<dbReference type="RefSeq" id="WP_264322815.1">
    <property type="nucleotide sequence ID" value="NZ_JADEXN010000406.1"/>
</dbReference>
<evidence type="ECO:0000256" key="1">
    <source>
        <dbReference type="ARBA" id="ARBA00022737"/>
    </source>
</evidence>
<dbReference type="AlphaFoldDB" id="A0A928W3N4"/>
<feature type="repeat" description="TPR" evidence="3">
    <location>
        <begin position="38"/>
        <end position="71"/>
    </location>
</feature>
<dbReference type="PANTHER" id="PTHR45586">
    <property type="entry name" value="TPR REPEAT-CONTAINING PROTEIN PA4667"/>
    <property type="match status" value="1"/>
</dbReference>
<dbReference type="SMART" id="SM00028">
    <property type="entry name" value="TPR"/>
    <property type="match status" value="5"/>
</dbReference>
<dbReference type="InterPro" id="IPR019734">
    <property type="entry name" value="TPR_rpt"/>
</dbReference>
<evidence type="ECO:0000313" key="5">
    <source>
        <dbReference type="EMBL" id="MBE9042665.1"/>
    </source>
</evidence>
<sequence>EEIGTSLVLEANQWAQFQQYEQALPRAKLAAQLLPDNADAWAILGSLHLQMEDASAAIAALEKARELTPENATILFALGSAYFRDGNYDRAAVELEAGLKLEPEVTGALFDLGNAYYLLGDYSEAIDRYETALEQDETFWPATNNMGLVKYEQGETQAAIELWQEAAEVENAAEPQLAQAVALYTQGKQEEGWELGETAIGIDLRYADLDFLKANLWGTRLLGDAEIFLQTPRIQSTIAQGVNRPPTNIEIVPE</sequence>
<feature type="repeat" description="TPR" evidence="3">
    <location>
        <begin position="106"/>
        <end position="139"/>
    </location>
</feature>
<evidence type="ECO:0000259" key="4">
    <source>
        <dbReference type="Pfam" id="PF23914"/>
    </source>
</evidence>
<organism evidence="5 6">
    <name type="scientific">Zarconia navalis LEGE 11467</name>
    <dbReference type="NCBI Taxonomy" id="1828826"/>
    <lineage>
        <taxon>Bacteria</taxon>
        <taxon>Bacillati</taxon>
        <taxon>Cyanobacteriota</taxon>
        <taxon>Cyanophyceae</taxon>
        <taxon>Oscillatoriophycideae</taxon>
        <taxon>Oscillatoriales</taxon>
        <taxon>Oscillatoriales incertae sedis</taxon>
        <taxon>Zarconia</taxon>
        <taxon>Zarconia navalis</taxon>
    </lineage>
</organism>
<dbReference type="InterPro" id="IPR056413">
    <property type="entry name" value="TPR_CcmH_CycH"/>
</dbReference>
<keyword evidence="6" id="KW-1185">Reference proteome</keyword>
<comment type="caution">
    <text evidence="5">The sequence shown here is derived from an EMBL/GenBank/DDBJ whole genome shotgun (WGS) entry which is preliminary data.</text>
</comment>
<dbReference type="Pfam" id="PF13432">
    <property type="entry name" value="TPR_16"/>
    <property type="match status" value="1"/>
</dbReference>
<feature type="repeat" description="TPR" evidence="3">
    <location>
        <begin position="72"/>
        <end position="105"/>
    </location>
</feature>
<feature type="domain" description="Cytochrome c-type biogenesis protein H TPR" evidence="4">
    <location>
        <begin position="26"/>
        <end position="134"/>
    </location>
</feature>
<dbReference type="InterPro" id="IPR051012">
    <property type="entry name" value="CellSynth/LPSAsmb/PSIAsmb"/>
</dbReference>
<reference evidence="5" key="1">
    <citation type="submission" date="2020-10" db="EMBL/GenBank/DDBJ databases">
        <authorList>
            <person name="Castelo-Branco R."/>
            <person name="Eusebio N."/>
            <person name="Adriana R."/>
            <person name="Vieira A."/>
            <person name="Brugerolle De Fraissinette N."/>
            <person name="Rezende De Castro R."/>
            <person name="Schneider M.P."/>
            <person name="Vasconcelos V."/>
            <person name="Leao P.N."/>
        </authorList>
    </citation>
    <scope>NUCLEOTIDE SEQUENCE</scope>
    <source>
        <strain evidence="5">LEGE 11467</strain>
    </source>
</reference>
<keyword evidence="2 3" id="KW-0802">TPR repeat</keyword>
<dbReference type="Proteomes" id="UP000621799">
    <property type="component" value="Unassembled WGS sequence"/>
</dbReference>
<dbReference type="EMBL" id="JADEXN010000406">
    <property type="protein sequence ID" value="MBE9042665.1"/>
    <property type="molecule type" value="Genomic_DNA"/>
</dbReference>
<dbReference type="PROSITE" id="PS50293">
    <property type="entry name" value="TPR_REGION"/>
    <property type="match status" value="1"/>
</dbReference>
<gene>
    <name evidence="5" type="ORF">IQ235_18040</name>
</gene>
<dbReference type="InterPro" id="IPR011990">
    <property type="entry name" value="TPR-like_helical_dom_sf"/>
</dbReference>
<accession>A0A928W3N4</accession>
<dbReference type="PANTHER" id="PTHR45586:SF1">
    <property type="entry name" value="LIPOPOLYSACCHARIDE ASSEMBLY PROTEIN B"/>
    <property type="match status" value="1"/>
</dbReference>
<feature type="non-terminal residue" evidence="5">
    <location>
        <position position="1"/>
    </location>
</feature>
<keyword evidence="1" id="KW-0677">Repeat</keyword>
<dbReference type="Pfam" id="PF23914">
    <property type="entry name" value="TPR_CcmH_CycH"/>
    <property type="match status" value="1"/>
</dbReference>